<dbReference type="InterPro" id="IPR014882">
    <property type="entry name" value="CathepsinC_exc"/>
</dbReference>
<evidence type="ECO:0000256" key="14">
    <source>
        <dbReference type="ARBA" id="ARBA00030778"/>
    </source>
</evidence>
<dbReference type="PRINTS" id="PR00705">
    <property type="entry name" value="PAPAIN"/>
</dbReference>
<evidence type="ECO:0000256" key="8">
    <source>
        <dbReference type="ARBA" id="ARBA00022801"/>
    </source>
</evidence>
<evidence type="ECO:0000256" key="11">
    <source>
        <dbReference type="ARBA" id="ARBA00023214"/>
    </source>
</evidence>
<dbReference type="InterPro" id="IPR025660">
    <property type="entry name" value="Pept_his_AS"/>
</dbReference>
<evidence type="ECO:0000256" key="12">
    <source>
        <dbReference type="ARBA" id="ARBA00029762"/>
    </source>
</evidence>
<keyword evidence="8" id="KW-0378">Hydrolase</keyword>
<keyword evidence="7" id="KW-0645">Protease</keyword>
<dbReference type="PROSITE" id="PS00639">
    <property type="entry name" value="THIOL_PROTEASE_HIS"/>
    <property type="match status" value="1"/>
</dbReference>
<sequence length="447" mass="50223">MMLLGLLLRATTADVPVTCYWSDIEGTWTFSETARTGDSSLECDISSGDLNDVVYTKTFTLSFPNHVVDELGSEGTWTMVSSQGFEVNINGRSYYASSYYEGDWASSTSYCDRTMNGYSYERGAIRNWACFNGQKNTEVVPRVHQNREEPLPDQYWKNDHKLIQAINDKQTSWTAKTYPEFEKYTMQGMHQRAGGHFMPLPSPAPASPELKDRVSMLPENFDWRNVSGVNYISPVRDQESCGSCYAFSSMALVEARLRIATNNQRTDIFSPQDIVECSPLSEGCSGGFKYLIGGRHAHAYGLVSEDCNAYTVQDGQCSTDESCPRTFVSDYNFLGGYYGGCNEELMKEALVNNGPMGVSYYVYSDFYNYFGGIYHHTELKSDFNPHKPTNHAVFLVGYGVEPGTGEKFWTVKNSWGKYWGEDGYFRIRRGTDEAAIGSYAVEATVIP</sequence>
<evidence type="ECO:0000256" key="3">
    <source>
        <dbReference type="ARBA" id="ARBA00008455"/>
    </source>
</evidence>
<gene>
    <name evidence="18" type="ORF">MNOR_LOCUS9687</name>
</gene>
<dbReference type="Pfam" id="PF08773">
    <property type="entry name" value="CathepsinC_exc"/>
    <property type="match status" value="1"/>
</dbReference>
<evidence type="ECO:0000256" key="9">
    <source>
        <dbReference type="ARBA" id="ARBA00022807"/>
    </source>
</evidence>
<evidence type="ECO:0000256" key="16">
    <source>
        <dbReference type="ARBA" id="ARBA00045556"/>
    </source>
</evidence>
<comment type="function">
    <text evidence="16">Thiol protease. Has dipeptidylpeptidase activity. Active against a broad range of dipeptide substrates composed of both polar and hydrophobic amino acids. Proline cannot occupy the P1 position and arginine cannot occupy the P2 position of the substrate. Can act as both an exopeptidase and endopeptidase. Activates serine proteases such as elastase, cathepsin G and granzymes A and B.</text>
</comment>
<dbReference type="InterPro" id="IPR036496">
    <property type="entry name" value="CathepsinC_exc_dom_sf"/>
</dbReference>
<evidence type="ECO:0000256" key="15">
    <source>
        <dbReference type="ARBA" id="ARBA00032961"/>
    </source>
</evidence>
<keyword evidence="10" id="KW-1015">Disulfide bond</keyword>
<comment type="subunit">
    <text evidence="4">Tetramer of heterotrimers consisting of exclusion domain, heavy- and light chains.</text>
</comment>
<dbReference type="SUPFAM" id="SSF75001">
    <property type="entry name" value="Dipeptidyl peptidase I (cathepsin C), exclusion domain"/>
    <property type="match status" value="1"/>
</dbReference>
<feature type="domain" description="Peptidase C1A papain C-terminal" evidence="17">
    <location>
        <begin position="217"/>
        <end position="444"/>
    </location>
</feature>
<dbReference type="AlphaFoldDB" id="A0AAV2Q8I9"/>
<protein>
    <recommendedName>
        <fullName evidence="6">Dipeptidyl peptidase 1</fullName>
        <ecNumber evidence="5">3.4.14.1</ecNumber>
    </recommendedName>
    <alternativeName>
        <fullName evidence="13">Cathepsin C</fullName>
    </alternativeName>
    <alternativeName>
        <fullName evidence="12">Cathepsin J</fullName>
    </alternativeName>
    <alternativeName>
        <fullName evidence="15">Dipeptidyl peptidase I</fullName>
    </alternativeName>
    <alternativeName>
        <fullName evidence="14">Dipeptidyl transferase</fullName>
    </alternativeName>
</protein>
<evidence type="ECO:0000256" key="1">
    <source>
        <dbReference type="ARBA" id="ARBA00000738"/>
    </source>
</evidence>
<organism evidence="18 19">
    <name type="scientific">Meganyctiphanes norvegica</name>
    <name type="common">Northern krill</name>
    <name type="synonym">Thysanopoda norvegica</name>
    <dbReference type="NCBI Taxonomy" id="48144"/>
    <lineage>
        <taxon>Eukaryota</taxon>
        <taxon>Metazoa</taxon>
        <taxon>Ecdysozoa</taxon>
        <taxon>Arthropoda</taxon>
        <taxon>Crustacea</taxon>
        <taxon>Multicrustacea</taxon>
        <taxon>Malacostraca</taxon>
        <taxon>Eumalacostraca</taxon>
        <taxon>Eucarida</taxon>
        <taxon>Euphausiacea</taxon>
        <taxon>Euphausiidae</taxon>
        <taxon>Meganyctiphanes</taxon>
    </lineage>
</organism>
<evidence type="ECO:0000256" key="5">
    <source>
        <dbReference type="ARBA" id="ARBA00012059"/>
    </source>
</evidence>
<keyword evidence="9" id="KW-0788">Thiol protease</keyword>
<dbReference type="Gene3D" id="3.90.70.10">
    <property type="entry name" value="Cysteine proteinases"/>
    <property type="match status" value="1"/>
</dbReference>
<keyword evidence="11" id="KW-0868">Chloride</keyword>
<feature type="non-terminal residue" evidence="18">
    <location>
        <position position="447"/>
    </location>
</feature>
<accession>A0AAV2Q8I9</accession>
<dbReference type="GO" id="GO:0008234">
    <property type="term" value="F:cysteine-type peptidase activity"/>
    <property type="evidence" value="ECO:0007669"/>
    <property type="project" value="UniProtKB-KW"/>
</dbReference>
<dbReference type="InterPro" id="IPR025661">
    <property type="entry name" value="Pept_asp_AS"/>
</dbReference>
<dbReference type="PANTHER" id="PTHR12411">
    <property type="entry name" value="CYSTEINE PROTEASE FAMILY C1-RELATED"/>
    <property type="match status" value="1"/>
</dbReference>
<evidence type="ECO:0000256" key="10">
    <source>
        <dbReference type="ARBA" id="ARBA00023157"/>
    </source>
</evidence>
<evidence type="ECO:0000259" key="17">
    <source>
        <dbReference type="SMART" id="SM00645"/>
    </source>
</evidence>
<evidence type="ECO:0000256" key="13">
    <source>
        <dbReference type="ARBA" id="ARBA00029779"/>
    </source>
</evidence>
<dbReference type="Gene3D" id="2.40.128.80">
    <property type="entry name" value="Cathepsin C, exclusion domain"/>
    <property type="match status" value="1"/>
</dbReference>
<evidence type="ECO:0000313" key="18">
    <source>
        <dbReference type="EMBL" id="CAL4075061.1"/>
    </source>
</evidence>
<dbReference type="InterPro" id="IPR000668">
    <property type="entry name" value="Peptidase_C1A_C"/>
</dbReference>
<dbReference type="PROSITE" id="PS00139">
    <property type="entry name" value="THIOL_PROTEASE_CYS"/>
    <property type="match status" value="1"/>
</dbReference>
<evidence type="ECO:0000256" key="6">
    <source>
        <dbReference type="ARBA" id="ARBA00014709"/>
    </source>
</evidence>
<evidence type="ECO:0000256" key="7">
    <source>
        <dbReference type="ARBA" id="ARBA00022670"/>
    </source>
</evidence>
<evidence type="ECO:0000313" key="19">
    <source>
        <dbReference type="Proteomes" id="UP001497623"/>
    </source>
</evidence>
<proteinExistence type="inferred from homology"/>
<evidence type="ECO:0000256" key="2">
    <source>
        <dbReference type="ARBA" id="ARBA00001923"/>
    </source>
</evidence>
<dbReference type="InterPro" id="IPR038765">
    <property type="entry name" value="Papain-like_cys_pep_sf"/>
</dbReference>
<reference evidence="18 19" key="1">
    <citation type="submission" date="2024-05" db="EMBL/GenBank/DDBJ databases">
        <authorList>
            <person name="Wallberg A."/>
        </authorList>
    </citation>
    <scope>NUCLEOTIDE SEQUENCE [LARGE SCALE GENOMIC DNA]</scope>
</reference>
<dbReference type="EMBL" id="CAXKWB010004723">
    <property type="protein sequence ID" value="CAL4075061.1"/>
    <property type="molecule type" value="Genomic_DNA"/>
</dbReference>
<dbReference type="GO" id="GO:0006508">
    <property type="term" value="P:proteolysis"/>
    <property type="evidence" value="ECO:0007669"/>
    <property type="project" value="UniProtKB-KW"/>
</dbReference>
<dbReference type="Pfam" id="PF00112">
    <property type="entry name" value="Peptidase_C1"/>
    <property type="match status" value="1"/>
</dbReference>
<dbReference type="Proteomes" id="UP001497623">
    <property type="component" value="Unassembled WGS sequence"/>
</dbReference>
<dbReference type="SUPFAM" id="SSF54001">
    <property type="entry name" value="Cysteine proteinases"/>
    <property type="match status" value="1"/>
</dbReference>
<dbReference type="SMART" id="SM00645">
    <property type="entry name" value="Pept_C1"/>
    <property type="match status" value="1"/>
</dbReference>
<dbReference type="InterPro" id="IPR000169">
    <property type="entry name" value="Pept_cys_AS"/>
</dbReference>
<dbReference type="GO" id="GO:0008239">
    <property type="term" value="F:dipeptidyl-peptidase activity"/>
    <property type="evidence" value="ECO:0007669"/>
    <property type="project" value="UniProtKB-EC"/>
</dbReference>
<comment type="cofactor">
    <cofactor evidence="2">
        <name>chloride</name>
        <dbReference type="ChEBI" id="CHEBI:17996"/>
    </cofactor>
</comment>
<keyword evidence="19" id="KW-1185">Reference proteome</keyword>
<comment type="caution">
    <text evidence="18">The sequence shown here is derived from an EMBL/GenBank/DDBJ whole genome shotgun (WGS) entry which is preliminary data.</text>
</comment>
<dbReference type="EC" id="3.4.14.1" evidence="5"/>
<dbReference type="InterPro" id="IPR013128">
    <property type="entry name" value="Peptidase_C1A"/>
</dbReference>
<comment type="similarity">
    <text evidence="3">Belongs to the peptidase C1 family.</text>
</comment>
<comment type="catalytic activity">
    <reaction evidence="1">
        <text>Release of an N-terminal dipeptide, Xaa-Yaa-|-Zaa-, except when Xaa is Arg or Lys, or Yaa or Zaa is Pro.</text>
        <dbReference type="EC" id="3.4.14.1"/>
    </reaction>
</comment>
<name>A0AAV2Q8I9_MEGNR</name>
<evidence type="ECO:0000256" key="4">
    <source>
        <dbReference type="ARBA" id="ARBA00011610"/>
    </source>
</evidence>
<dbReference type="PROSITE" id="PS00640">
    <property type="entry name" value="THIOL_PROTEASE_ASN"/>
    <property type="match status" value="1"/>
</dbReference>